<proteinExistence type="predicted"/>
<name>A0ABX0JIQ9_9BACL</name>
<protein>
    <submittedName>
        <fullName evidence="1">Uncharacterized protein</fullName>
    </submittedName>
</protein>
<accession>A0ABX0JIQ9</accession>
<sequence length="63" mass="7102">MEVSGLERNDDLKKLIKLTGERAKLDAKANGTYVVYKDISGKLVKEYADGIKEDLPVENQEYV</sequence>
<comment type="caution">
    <text evidence="1">The sequence shown here is derived from an EMBL/GenBank/DDBJ whole genome shotgun (WGS) entry which is preliminary data.</text>
</comment>
<dbReference type="Proteomes" id="UP001165962">
    <property type="component" value="Unassembled WGS sequence"/>
</dbReference>
<reference evidence="1" key="1">
    <citation type="submission" date="2020-03" db="EMBL/GenBank/DDBJ databases">
        <title>Draft sequencing of Paenibacilllus sp. S3N08.</title>
        <authorList>
            <person name="Kim D.-U."/>
        </authorList>
    </citation>
    <scope>NUCLEOTIDE SEQUENCE</scope>
    <source>
        <strain evidence="1">S3N08</strain>
    </source>
</reference>
<gene>
    <name evidence="1" type="ORF">G9U52_38125</name>
</gene>
<dbReference type="EMBL" id="JAAOIW010000041">
    <property type="protein sequence ID" value="NHN35508.1"/>
    <property type="molecule type" value="Genomic_DNA"/>
</dbReference>
<evidence type="ECO:0000313" key="2">
    <source>
        <dbReference type="Proteomes" id="UP001165962"/>
    </source>
</evidence>
<evidence type="ECO:0000313" key="1">
    <source>
        <dbReference type="EMBL" id="NHN35508.1"/>
    </source>
</evidence>
<organism evidence="1 2">
    <name type="scientific">Paenibacillus agricola</name>
    <dbReference type="NCBI Taxonomy" id="2716264"/>
    <lineage>
        <taxon>Bacteria</taxon>
        <taxon>Bacillati</taxon>
        <taxon>Bacillota</taxon>
        <taxon>Bacilli</taxon>
        <taxon>Bacillales</taxon>
        <taxon>Paenibacillaceae</taxon>
        <taxon>Paenibacillus</taxon>
    </lineage>
</organism>
<keyword evidence="2" id="KW-1185">Reference proteome</keyword>